<reference evidence="1 2" key="1">
    <citation type="submission" date="2018-10" db="EMBL/GenBank/DDBJ databases">
        <title>Genome assembly for a Yunnan-Guizhou Plateau 3E fish, Anabarilius grahami (Regan), and its evolutionary and genetic applications.</title>
        <authorList>
            <person name="Jiang W."/>
        </authorList>
    </citation>
    <scope>NUCLEOTIDE SEQUENCE [LARGE SCALE GENOMIC DNA]</scope>
    <source>
        <strain evidence="1">AG-KIZ</strain>
        <tissue evidence="1">Muscle</tissue>
    </source>
</reference>
<dbReference type="AlphaFoldDB" id="A0A3N0Y0I8"/>
<organism evidence="1 2">
    <name type="scientific">Anabarilius grahami</name>
    <name type="common">Kanglang fish</name>
    <name type="synonym">Barilius grahami</name>
    <dbReference type="NCBI Taxonomy" id="495550"/>
    <lineage>
        <taxon>Eukaryota</taxon>
        <taxon>Metazoa</taxon>
        <taxon>Chordata</taxon>
        <taxon>Craniata</taxon>
        <taxon>Vertebrata</taxon>
        <taxon>Euteleostomi</taxon>
        <taxon>Actinopterygii</taxon>
        <taxon>Neopterygii</taxon>
        <taxon>Teleostei</taxon>
        <taxon>Ostariophysi</taxon>
        <taxon>Cypriniformes</taxon>
        <taxon>Xenocyprididae</taxon>
        <taxon>Xenocypridinae</taxon>
        <taxon>Xenocypridinae incertae sedis</taxon>
        <taxon>Anabarilius</taxon>
    </lineage>
</organism>
<evidence type="ECO:0000313" key="1">
    <source>
        <dbReference type="EMBL" id="ROK87076.1"/>
    </source>
</evidence>
<dbReference type="EMBL" id="RJVU01055202">
    <property type="protein sequence ID" value="ROK87076.1"/>
    <property type="molecule type" value="Genomic_DNA"/>
</dbReference>
<accession>A0A3N0Y0I8</accession>
<protein>
    <submittedName>
        <fullName evidence="1">Uncharacterized protein</fullName>
    </submittedName>
</protein>
<keyword evidence="2" id="KW-1185">Reference proteome</keyword>
<gene>
    <name evidence="1" type="ORF">DPX16_10216</name>
</gene>
<comment type="caution">
    <text evidence="1">The sequence shown here is derived from an EMBL/GenBank/DDBJ whole genome shotgun (WGS) entry which is preliminary data.</text>
</comment>
<dbReference type="Proteomes" id="UP000281406">
    <property type="component" value="Unassembled WGS sequence"/>
</dbReference>
<evidence type="ECO:0000313" key="2">
    <source>
        <dbReference type="Proteomes" id="UP000281406"/>
    </source>
</evidence>
<proteinExistence type="predicted"/>
<sequence length="126" mass="13931">MLLIIRLKWSVRSVLTAELLRAGHYESSKRVGRGCCPVQYRSERDCGIHIHSSTEREKKHGGCRMCSKRFAEVSKRVALKTDSGVEIRSEISRTGETCTGVREAQPGGTSCRAADAVLPERPVKSS</sequence>
<name>A0A3N0Y0I8_ANAGA</name>